<dbReference type="InterPro" id="IPR018957">
    <property type="entry name" value="Znf_C3HC4_RING-type"/>
</dbReference>
<dbReference type="Proteomes" id="UP000050525">
    <property type="component" value="Unassembled WGS sequence"/>
</dbReference>
<dbReference type="InterPro" id="IPR051435">
    <property type="entry name" value="RING_finger_E3_ubiq-ligases"/>
</dbReference>
<dbReference type="GO" id="GO:0061630">
    <property type="term" value="F:ubiquitin protein ligase activity"/>
    <property type="evidence" value="ECO:0007669"/>
    <property type="project" value="TreeGrafter"/>
</dbReference>
<keyword evidence="2 4" id="KW-0863">Zinc-finger</keyword>
<comment type="caution">
    <text evidence="8">The sequence shown here is derived from an EMBL/GenBank/DDBJ whole genome shotgun (WGS) entry which is preliminary data.</text>
</comment>
<dbReference type="STRING" id="8496.A0A151MJ39"/>
<dbReference type="PROSITE" id="PS00518">
    <property type="entry name" value="ZF_RING_1"/>
    <property type="match status" value="1"/>
</dbReference>
<name>A0A151MJ39_ALLMI</name>
<protein>
    <submittedName>
        <fullName evidence="8">RING finger protein 186</fullName>
    </submittedName>
</protein>
<organism evidence="8 9">
    <name type="scientific">Alligator mississippiensis</name>
    <name type="common">American alligator</name>
    <dbReference type="NCBI Taxonomy" id="8496"/>
    <lineage>
        <taxon>Eukaryota</taxon>
        <taxon>Metazoa</taxon>
        <taxon>Chordata</taxon>
        <taxon>Craniata</taxon>
        <taxon>Vertebrata</taxon>
        <taxon>Euteleostomi</taxon>
        <taxon>Archelosauria</taxon>
        <taxon>Archosauria</taxon>
        <taxon>Crocodylia</taxon>
        <taxon>Alligatoridae</taxon>
        <taxon>Alligatorinae</taxon>
        <taxon>Alligator</taxon>
    </lineage>
</organism>
<dbReference type="InterPro" id="IPR017907">
    <property type="entry name" value="Znf_RING_CS"/>
</dbReference>
<accession>A0A151MJ39</accession>
<dbReference type="PROSITE" id="PS50089">
    <property type="entry name" value="ZF_RING_2"/>
    <property type="match status" value="1"/>
</dbReference>
<dbReference type="eggNOG" id="KOG2177">
    <property type="taxonomic scope" value="Eukaryota"/>
</dbReference>
<dbReference type="SMART" id="SM00184">
    <property type="entry name" value="RING"/>
    <property type="match status" value="1"/>
</dbReference>
<feature type="region of interest" description="Disordered" evidence="5">
    <location>
        <begin position="176"/>
        <end position="199"/>
    </location>
</feature>
<evidence type="ECO:0000256" key="6">
    <source>
        <dbReference type="SAM" id="Phobius"/>
    </source>
</evidence>
<dbReference type="EMBL" id="AKHW03006061">
    <property type="protein sequence ID" value="KYO24548.1"/>
    <property type="molecule type" value="Genomic_DNA"/>
</dbReference>
<dbReference type="Pfam" id="PF00097">
    <property type="entry name" value="zf-C3HC4"/>
    <property type="match status" value="1"/>
</dbReference>
<reference evidence="8 9" key="1">
    <citation type="journal article" date="2012" name="Genome Biol.">
        <title>Sequencing three crocodilian genomes to illuminate the evolution of archosaurs and amniotes.</title>
        <authorList>
            <person name="St John J.A."/>
            <person name="Braun E.L."/>
            <person name="Isberg S.R."/>
            <person name="Miles L.G."/>
            <person name="Chong A.Y."/>
            <person name="Gongora J."/>
            <person name="Dalzell P."/>
            <person name="Moran C."/>
            <person name="Bed'hom B."/>
            <person name="Abzhanov A."/>
            <person name="Burgess S.C."/>
            <person name="Cooksey A.M."/>
            <person name="Castoe T.A."/>
            <person name="Crawford N.G."/>
            <person name="Densmore L.D."/>
            <person name="Drew J.C."/>
            <person name="Edwards S.V."/>
            <person name="Faircloth B.C."/>
            <person name="Fujita M.K."/>
            <person name="Greenwold M.J."/>
            <person name="Hoffmann F.G."/>
            <person name="Howard J.M."/>
            <person name="Iguchi T."/>
            <person name="Janes D.E."/>
            <person name="Khan S.Y."/>
            <person name="Kohno S."/>
            <person name="de Koning A.J."/>
            <person name="Lance S.L."/>
            <person name="McCarthy F.M."/>
            <person name="McCormack J.E."/>
            <person name="Merchant M.E."/>
            <person name="Peterson D.G."/>
            <person name="Pollock D.D."/>
            <person name="Pourmand N."/>
            <person name="Raney B.J."/>
            <person name="Roessler K.A."/>
            <person name="Sanford J.R."/>
            <person name="Sawyer R.H."/>
            <person name="Schmidt C.J."/>
            <person name="Triplett E.W."/>
            <person name="Tuberville T.D."/>
            <person name="Venegas-Anaya M."/>
            <person name="Howard J.T."/>
            <person name="Jarvis E.D."/>
            <person name="Guillette L.J.Jr."/>
            <person name="Glenn T.C."/>
            <person name="Green R.E."/>
            <person name="Ray D.A."/>
        </authorList>
    </citation>
    <scope>NUCLEOTIDE SEQUENCE [LARGE SCALE GENOMIC DNA]</scope>
    <source>
        <strain evidence="8">KSC_2009_1</strain>
    </source>
</reference>
<sequence>MEGPTDKLHFETESNSLGPTLAEVGKLAPTEEHAAEMEGLGSFSPSDTKLDSPHATESPAAEMDCPGSIKPPATAMHTPDTSKRLVSNEDYRRSSKASIADMDCLICCNRYNIYRVPKLLACQHAFCAVCLKLIVRSEDSTWIITCPLCRKVTVVFGGLICTLHDKEDILSHLESPDTNTEMQLSPKELDNTSGTQSSHGALHADEHIASSNRLAIQRLVLLLLLVVILIIIVLPFMYGGLVKWVLCFVLILGLIMCLILCCNPSFNCSCNGDSLSLCHKKESHITSIA</sequence>
<dbReference type="InterPro" id="IPR001841">
    <property type="entry name" value="Znf_RING"/>
</dbReference>
<evidence type="ECO:0000259" key="7">
    <source>
        <dbReference type="PROSITE" id="PS50089"/>
    </source>
</evidence>
<keyword evidence="3" id="KW-0862">Zinc</keyword>
<feature type="compositionally biased region" description="Basic and acidic residues" evidence="5">
    <location>
        <begin position="1"/>
        <end position="12"/>
    </location>
</feature>
<feature type="transmembrane region" description="Helical" evidence="6">
    <location>
        <begin position="245"/>
        <end position="266"/>
    </location>
</feature>
<evidence type="ECO:0000256" key="4">
    <source>
        <dbReference type="PROSITE-ProRule" id="PRU00175"/>
    </source>
</evidence>
<dbReference type="SUPFAM" id="SSF57850">
    <property type="entry name" value="RING/U-box"/>
    <property type="match status" value="1"/>
</dbReference>
<feature type="region of interest" description="Disordered" evidence="5">
    <location>
        <begin position="1"/>
        <end position="89"/>
    </location>
</feature>
<evidence type="ECO:0000256" key="1">
    <source>
        <dbReference type="ARBA" id="ARBA00022723"/>
    </source>
</evidence>
<gene>
    <name evidence="8" type="primary">RNF186</name>
    <name evidence="8" type="ORF">Y1Q_0023239</name>
</gene>
<evidence type="ECO:0000256" key="3">
    <source>
        <dbReference type="ARBA" id="ARBA00022833"/>
    </source>
</evidence>
<dbReference type="GO" id="GO:0008270">
    <property type="term" value="F:zinc ion binding"/>
    <property type="evidence" value="ECO:0007669"/>
    <property type="project" value="UniProtKB-KW"/>
</dbReference>
<dbReference type="PANTHER" id="PTHR22791:SF28">
    <property type="entry name" value="E3 UBIQUITIN-PROTEIN LIGASE RNF186"/>
    <property type="match status" value="1"/>
</dbReference>
<proteinExistence type="predicted"/>
<keyword evidence="6" id="KW-0472">Membrane</keyword>
<keyword evidence="6" id="KW-0812">Transmembrane</keyword>
<feature type="transmembrane region" description="Helical" evidence="6">
    <location>
        <begin position="219"/>
        <end position="238"/>
    </location>
</feature>
<dbReference type="PANTHER" id="PTHR22791">
    <property type="entry name" value="RING-TYPE DOMAIN-CONTAINING PROTEIN"/>
    <property type="match status" value="1"/>
</dbReference>
<feature type="compositionally biased region" description="Basic and acidic residues" evidence="5">
    <location>
        <begin position="80"/>
        <end position="89"/>
    </location>
</feature>
<dbReference type="InterPro" id="IPR013083">
    <property type="entry name" value="Znf_RING/FYVE/PHD"/>
</dbReference>
<dbReference type="AlphaFoldDB" id="A0A151MJ39"/>
<dbReference type="GO" id="GO:0016567">
    <property type="term" value="P:protein ubiquitination"/>
    <property type="evidence" value="ECO:0007669"/>
    <property type="project" value="TreeGrafter"/>
</dbReference>
<evidence type="ECO:0000313" key="9">
    <source>
        <dbReference type="Proteomes" id="UP000050525"/>
    </source>
</evidence>
<keyword evidence="1" id="KW-0479">Metal-binding</keyword>
<evidence type="ECO:0000313" key="8">
    <source>
        <dbReference type="EMBL" id="KYO24548.1"/>
    </source>
</evidence>
<evidence type="ECO:0000256" key="5">
    <source>
        <dbReference type="SAM" id="MobiDB-lite"/>
    </source>
</evidence>
<dbReference type="Gene3D" id="3.30.40.10">
    <property type="entry name" value="Zinc/RING finger domain, C3HC4 (zinc finger)"/>
    <property type="match status" value="1"/>
</dbReference>
<keyword evidence="9" id="KW-1185">Reference proteome</keyword>
<feature type="domain" description="RING-type" evidence="7">
    <location>
        <begin position="104"/>
        <end position="150"/>
    </location>
</feature>
<evidence type="ECO:0000256" key="2">
    <source>
        <dbReference type="ARBA" id="ARBA00022771"/>
    </source>
</evidence>
<keyword evidence="6" id="KW-1133">Transmembrane helix</keyword>